<feature type="region of interest" description="Disordered" evidence="10">
    <location>
        <begin position="1"/>
        <end position="20"/>
    </location>
</feature>
<reference evidence="13" key="1">
    <citation type="submission" date="2020-08" db="EMBL/GenBank/DDBJ databases">
        <title>Multicomponent nature underlies the extraordinary mechanical properties of spider dragline silk.</title>
        <authorList>
            <person name="Kono N."/>
            <person name="Nakamura H."/>
            <person name="Mori M."/>
            <person name="Yoshida Y."/>
            <person name="Ohtoshi R."/>
            <person name="Malay A.D."/>
            <person name="Moran D.A.P."/>
            <person name="Tomita M."/>
            <person name="Numata K."/>
            <person name="Arakawa K."/>
        </authorList>
    </citation>
    <scope>NUCLEOTIDE SEQUENCE</scope>
</reference>
<feature type="domain" description="TFIIF beta subunit N-terminal" evidence="12">
    <location>
        <begin position="27"/>
        <end position="118"/>
    </location>
</feature>
<proteinExistence type="inferred from homology"/>
<keyword evidence="5 9" id="KW-0238">DNA-binding</keyword>
<comment type="similarity">
    <text evidence="2 9">Belongs to the TFIIF beta subunit family.</text>
</comment>
<evidence type="ECO:0000256" key="2">
    <source>
        <dbReference type="ARBA" id="ARBA00009543"/>
    </source>
</evidence>
<name>A0A8X6NSK7_NEPPI</name>
<feature type="domain" description="TFIIF beta subunit HTH" evidence="11">
    <location>
        <begin position="191"/>
        <end position="255"/>
    </location>
</feature>
<evidence type="ECO:0000259" key="12">
    <source>
        <dbReference type="Pfam" id="PF17683"/>
    </source>
</evidence>
<dbReference type="Gene3D" id="1.10.10.10">
    <property type="entry name" value="Winged helix-like DNA-binding domain superfamily/Winged helix DNA-binding domain"/>
    <property type="match status" value="1"/>
</dbReference>
<dbReference type="InterPro" id="IPR003196">
    <property type="entry name" value="TFIIF_beta"/>
</dbReference>
<evidence type="ECO:0000256" key="6">
    <source>
        <dbReference type="ARBA" id="ARBA00023163"/>
    </source>
</evidence>
<evidence type="ECO:0000256" key="3">
    <source>
        <dbReference type="ARBA" id="ARBA00020815"/>
    </source>
</evidence>
<gene>
    <name evidence="13" type="primary">TfIIFbeta</name>
    <name evidence="13" type="ORF">NPIL_103081</name>
</gene>
<evidence type="ECO:0000256" key="9">
    <source>
        <dbReference type="PIRNR" id="PIRNR015849"/>
    </source>
</evidence>
<dbReference type="FunFam" id="1.10.10.10:FF:000035">
    <property type="entry name" value="General transcription factor IIF subunit 2"/>
    <property type="match status" value="1"/>
</dbReference>
<evidence type="ECO:0000313" key="14">
    <source>
        <dbReference type="Proteomes" id="UP000887013"/>
    </source>
</evidence>
<dbReference type="Pfam" id="PF02270">
    <property type="entry name" value="TFIIF_beta"/>
    <property type="match status" value="1"/>
</dbReference>
<dbReference type="OrthoDB" id="26094at2759"/>
<dbReference type="InterPro" id="IPR036390">
    <property type="entry name" value="WH_DNA-bd_sf"/>
</dbReference>
<evidence type="ECO:0000256" key="1">
    <source>
        <dbReference type="ARBA" id="ARBA00004123"/>
    </source>
</evidence>
<dbReference type="Proteomes" id="UP000887013">
    <property type="component" value="Unassembled WGS sequence"/>
</dbReference>
<sequence>MMDSESGSSHKRQKTAERDLDCSNASRGVWLVKVPKYISSLWEKSQPLSEAGRLKITRNGGKTDITFSLSDDMLKNTDGSVKTDLPKEHRFVISNIAHQTLAVFGYENEENGNDSKPGKLVLGGHVLQKGECRPLADKRYMDLKRDMILKASQPERQVKQLSKAVTSFKPISDHKHNIEYEQKKKAEGRKARDDKDKVMDMLFAAFEKHQYYNIKDLEKITKQPVPYLKEILKEICNYNAKNPHKSTWELKPEYRHYKASEAAE</sequence>
<organism evidence="13 14">
    <name type="scientific">Nephila pilipes</name>
    <name type="common">Giant wood spider</name>
    <name type="synonym">Nephila maculata</name>
    <dbReference type="NCBI Taxonomy" id="299642"/>
    <lineage>
        <taxon>Eukaryota</taxon>
        <taxon>Metazoa</taxon>
        <taxon>Ecdysozoa</taxon>
        <taxon>Arthropoda</taxon>
        <taxon>Chelicerata</taxon>
        <taxon>Arachnida</taxon>
        <taxon>Araneae</taxon>
        <taxon>Araneomorphae</taxon>
        <taxon>Entelegynae</taxon>
        <taxon>Araneoidea</taxon>
        <taxon>Nephilidae</taxon>
        <taxon>Nephila</taxon>
    </lineage>
</organism>
<comment type="subcellular location">
    <subcellularLocation>
        <location evidence="1 9">Nucleus</location>
    </subcellularLocation>
</comment>
<dbReference type="CDD" id="cd07980">
    <property type="entry name" value="TFIIF_beta"/>
    <property type="match status" value="1"/>
</dbReference>
<evidence type="ECO:0000256" key="5">
    <source>
        <dbReference type="ARBA" id="ARBA00023125"/>
    </source>
</evidence>
<dbReference type="GO" id="GO:0006367">
    <property type="term" value="P:transcription initiation at RNA polymerase II promoter"/>
    <property type="evidence" value="ECO:0007669"/>
    <property type="project" value="UniProtKB-UniRule"/>
</dbReference>
<dbReference type="InterPro" id="IPR040504">
    <property type="entry name" value="TFIIF_beta_N"/>
</dbReference>
<dbReference type="InterPro" id="IPR040450">
    <property type="entry name" value="TFIIF_beta_HTH"/>
</dbReference>
<dbReference type="Pfam" id="PF17683">
    <property type="entry name" value="TFIIF_beta_N"/>
    <property type="match status" value="1"/>
</dbReference>
<dbReference type="EMBL" id="BMAW01013167">
    <property type="protein sequence ID" value="GFT32445.1"/>
    <property type="molecule type" value="Genomic_DNA"/>
</dbReference>
<dbReference type="GO" id="GO:0006368">
    <property type="term" value="P:transcription elongation by RNA polymerase II"/>
    <property type="evidence" value="ECO:0007669"/>
    <property type="project" value="UniProtKB-ARBA"/>
</dbReference>
<evidence type="ECO:0000259" key="11">
    <source>
        <dbReference type="Pfam" id="PF02270"/>
    </source>
</evidence>
<dbReference type="InterPro" id="IPR011039">
    <property type="entry name" value="TFIIF_interaction"/>
</dbReference>
<comment type="function">
    <text evidence="9">TFIIF is a general transcription initiation factor that binds to RNA polymerase II and helps to recruit it to the initiation complex in collaboration with TFIIB.</text>
</comment>
<evidence type="ECO:0000256" key="4">
    <source>
        <dbReference type="ARBA" id="ARBA00023015"/>
    </source>
</evidence>
<accession>A0A8X6NSK7</accession>
<evidence type="ECO:0000256" key="8">
    <source>
        <dbReference type="ARBA" id="ARBA00033388"/>
    </source>
</evidence>
<dbReference type="SUPFAM" id="SSF46785">
    <property type="entry name" value="Winged helix' DNA-binding domain"/>
    <property type="match status" value="1"/>
</dbReference>
<dbReference type="PANTHER" id="PTHR10445:SF0">
    <property type="entry name" value="GENERAL TRANSCRIPTION FACTOR IIF SUBUNIT 2"/>
    <property type="match status" value="1"/>
</dbReference>
<keyword evidence="7 9" id="KW-0539">Nucleus</keyword>
<comment type="caution">
    <text evidence="13">The sequence shown here is derived from an EMBL/GenBank/DDBJ whole genome shotgun (WGS) entry which is preliminary data.</text>
</comment>
<keyword evidence="6 9" id="KW-0804">Transcription</keyword>
<protein>
    <recommendedName>
        <fullName evidence="3 9">General transcription factor IIF subunit 2</fullName>
    </recommendedName>
    <alternativeName>
        <fullName evidence="8 9">Transcription initiation factor IIF subunit beta</fullName>
    </alternativeName>
</protein>
<dbReference type="PANTHER" id="PTHR10445">
    <property type="entry name" value="GENERAL TRANSCRIPTION FACTOR IIF SUBUNIT 2"/>
    <property type="match status" value="1"/>
</dbReference>
<dbReference type="AlphaFoldDB" id="A0A8X6NSK7"/>
<dbReference type="GO" id="GO:0003677">
    <property type="term" value="F:DNA binding"/>
    <property type="evidence" value="ECO:0007669"/>
    <property type="project" value="UniProtKB-UniRule"/>
</dbReference>
<dbReference type="GO" id="GO:0005674">
    <property type="term" value="C:transcription factor TFIIF complex"/>
    <property type="evidence" value="ECO:0007669"/>
    <property type="project" value="InterPro"/>
</dbReference>
<keyword evidence="4 9" id="KW-0805">Transcription regulation</keyword>
<keyword evidence="14" id="KW-1185">Reference proteome</keyword>
<evidence type="ECO:0000256" key="7">
    <source>
        <dbReference type="ARBA" id="ARBA00023242"/>
    </source>
</evidence>
<dbReference type="InterPro" id="IPR036388">
    <property type="entry name" value="WH-like_DNA-bd_sf"/>
</dbReference>
<dbReference type="SUPFAM" id="SSF50916">
    <property type="entry name" value="Rap30/74 interaction domains"/>
    <property type="match status" value="1"/>
</dbReference>
<dbReference type="PIRSF" id="PIRSF015849">
    <property type="entry name" value="TFIIF-beta"/>
    <property type="match status" value="1"/>
</dbReference>
<evidence type="ECO:0000313" key="13">
    <source>
        <dbReference type="EMBL" id="GFT32445.1"/>
    </source>
</evidence>
<evidence type="ECO:0000256" key="10">
    <source>
        <dbReference type="SAM" id="MobiDB-lite"/>
    </source>
</evidence>